<dbReference type="PANTHER" id="PTHR22648:SF0">
    <property type="entry name" value="TRANSCRIPTION TERMINATION_ANTITERMINATION PROTEIN NUSA"/>
    <property type="match status" value="1"/>
</dbReference>
<dbReference type="InterPro" id="IPR009019">
    <property type="entry name" value="KH_sf_prok-type"/>
</dbReference>
<evidence type="ECO:0000256" key="3">
    <source>
        <dbReference type="ARBA" id="ARBA00022814"/>
    </source>
</evidence>
<dbReference type="SMART" id="SM00322">
    <property type="entry name" value="KH"/>
    <property type="match status" value="2"/>
</dbReference>
<dbReference type="SUPFAM" id="SSF69705">
    <property type="entry name" value="Transcription factor NusA, N-terminal domain"/>
    <property type="match status" value="1"/>
</dbReference>
<dbReference type="NCBIfam" id="TIGR01953">
    <property type="entry name" value="NusA"/>
    <property type="match status" value="1"/>
</dbReference>
<keyword evidence="3 7" id="KW-0889">Transcription antitermination</keyword>
<feature type="domain" description="S1 motif" evidence="8">
    <location>
        <begin position="148"/>
        <end position="212"/>
    </location>
</feature>
<dbReference type="CDD" id="cd22529">
    <property type="entry name" value="KH-II_NusA_rpt2"/>
    <property type="match status" value="1"/>
</dbReference>
<comment type="function">
    <text evidence="7">Participates in both transcription termination and antitermination.</text>
</comment>
<dbReference type="Pfam" id="PF08529">
    <property type="entry name" value="NusA_N"/>
    <property type="match status" value="1"/>
</dbReference>
<sequence length="516" mass="57617">MTIDIYGNLELMTIVSQYAEQRGVDYDTVIKAIEDAIAIFEINKYKYEKIIVKIDRGTGCINAFKELLAIDDNKGTGIFIDGYQCVGITKARELSDDVQVGDIVCEPLPAVSLRDSARNVVFSKNALRTRLSELIRDKQYNIFKDMVGELVTGIVKRVDTKTLTVDVQSFETVMPAANLIRGELFRKGDRLKAYLSSVSKDVDSVRLNLSRIHPQFVAQLFRQEVPEIYDDIVEIKSIARAAGSRVKIAVSSKESNIDPVGACVGMRGVRVRAVIDELRGEKVDIVEYASDSATFAINALVAIEVVKVILDEKEKRMEIVVPNHQLSIAIGKRGQNVSLISVLIGWKIDILSEKDEMDRRSEEMKNGTELFMKALDVEKMMAQFLVMEGFSSIGDIANSSINDLSAIEGFDSNVAEELINRAKKYLLENEDELFKDTVKDGADLKLTILPPITPMLLLKLSTEGIETVGDLADLSSSELKEMFVKDGKEFLELNEITDSFIDELIMLAREKAGWFK</sequence>
<evidence type="ECO:0000313" key="10">
    <source>
        <dbReference type="Proteomes" id="UP001314181"/>
    </source>
</evidence>
<dbReference type="Pfam" id="PF14520">
    <property type="entry name" value="HHH_5"/>
    <property type="match status" value="1"/>
</dbReference>
<dbReference type="Pfam" id="PF13184">
    <property type="entry name" value="KH_NusA_1st"/>
    <property type="match status" value="1"/>
</dbReference>
<dbReference type="InterPro" id="IPR025249">
    <property type="entry name" value="TF_NusA_KH_1st"/>
</dbReference>
<dbReference type="HAMAP" id="MF_00945_B">
    <property type="entry name" value="NusA_B"/>
    <property type="match status" value="1"/>
</dbReference>
<dbReference type="EMBL" id="CAWVOK010000030">
    <property type="protein sequence ID" value="CAK8163435.1"/>
    <property type="molecule type" value="Genomic_DNA"/>
</dbReference>
<dbReference type="Gene3D" id="2.40.50.140">
    <property type="entry name" value="Nucleic acid-binding proteins"/>
    <property type="match status" value="1"/>
</dbReference>
<dbReference type="InterPro" id="IPR058582">
    <property type="entry name" value="KH_NusA_2nd"/>
</dbReference>
<comment type="subunit">
    <text evidence="7">Monomer. Binds directly to the core enzyme of the DNA-dependent RNA polymerase and to nascent RNA.</text>
</comment>
<keyword evidence="5 7" id="KW-0805">Transcription regulation</keyword>
<dbReference type="Gene3D" id="3.30.1480.10">
    <property type="entry name" value="NusA, N-terminal domain"/>
    <property type="match status" value="1"/>
</dbReference>
<keyword evidence="4 7" id="KW-0694">RNA-binding</keyword>
<dbReference type="RefSeq" id="WP_338364640.1">
    <property type="nucleotide sequence ID" value="NZ_CAWVOK010000030.1"/>
</dbReference>
<evidence type="ECO:0000256" key="7">
    <source>
        <dbReference type="HAMAP-Rule" id="MF_00945"/>
    </source>
</evidence>
<dbReference type="InterPro" id="IPR010995">
    <property type="entry name" value="DNA_repair_Rad51/TF_NusA_a-hlx"/>
</dbReference>
<comment type="similarity">
    <text evidence="7">Belongs to the NusA family.</text>
</comment>
<dbReference type="InterPro" id="IPR015946">
    <property type="entry name" value="KH_dom-like_a/b"/>
</dbReference>
<evidence type="ECO:0000256" key="6">
    <source>
        <dbReference type="ARBA" id="ARBA00023163"/>
    </source>
</evidence>
<dbReference type="PANTHER" id="PTHR22648">
    <property type="entry name" value="TRANSCRIPTION TERMINATION FACTOR NUSA"/>
    <property type="match status" value="1"/>
</dbReference>
<proteinExistence type="inferred from homology"/>
<keyword evidence="2 7" id="KW-0963">Cytoplasm</keyword>
<dbReference type="PROSITE" id="PS50084">
    <property type="entry name" value="KH_TYPE_1"/>
    <property type="match status" value="1"/>
</dbReference>
<dbReference type="CDD" id="cd02134">
    <property type="entry name" value="KH-II_NusA_rpt1"/>
    <property type="match status" value="1"/>
</dbReference>
<dbReference type="InterPro" id="IPR013735">
    <property type="entry name" value="TF_NusA_N"/>
</dbReference>
<dbReference type="PROSITE" id="PS50126">
    <property type="entry name" value="S1"/>
    <property type="match status" value="1"/>
</dbReference>
<gene>
    <name evidence="7 9" type="primary">nusA</name>
    <name evidence="9" type="ORF">CAXC1_40011</name>
</gene>
<dbReference type="Pfam" id="PF26594">
    <property type="entry name" value="KH_NusA_2nd"/>
    <property type="match status" value="1"/>
</dbReference>
<dbReference type="InterPro" id="IPR030842">
    <property type="entry name" value="TF_NusA_bacterial"/>
</dbReference>
<dbReference type="SUPFAM" id="SSF54814">
    <property type="entry name" value="Prokaryotic type KH domain (KH-domain type II)"/>
    <property type="match status" value="2"/>
</dbReference>
<dbReference type="SUPFAM" id="SSF50249">
    <property type="entry name" value="Nucleic acid-binding proteins"/>
    <property type="match status" value="1"/>
</dbReference>
<dbReference type="Proteomes" id="UP001314181">
    <property type="component" value="Unassembled WGS sequence"/>
</dbReference>
<keyword evidence="6 7" id="KW-0804">Transcription</keyword>
<dbReference type="SMART" id="SM00316">
    <property type="entry name" value="S1"/>
    <property type="match status" value="1"/>
</dbReference>
<evidence type="ECO:0000256" key="4">
    <source>
        <dbReference type="ARBA" id="ARBA00022884"/>
    </source>
</evidence>
<evidence type="ECO:0000256" key="5">
    <source>
        <dbReference type="ARBA" id="ARBA00023015"/>
    </source>
</evidence>
<evidence type="ECO:0000256" key="2">
    <source>
        <dbReference type="ARBA" id="ARBA00022490"/>
    </source>
</evidence>
<organism evidence="9 10">
    <name type="scientific">Candidatus Xenohaliotis californiensis</name>
    <dbReference type="NCBI Taxonomy" id="84677"/>
    <lineage>
        <taxon>Bacteria</taxon>
        <taxon>Pseudomonadati</taxon>
        <taxon>Pseudomonadota</taxon>
        <taxon>Alphaproteobacteria</taxon>
        <taxon>Rickettsiales</taxon>
        <taxon>Anaplasmataceae</taxon>
        <taxon>Candidatus Xenohaliotis</taxon>
    </lineage>
</organism>
<name>A0ABP0EXH3_9RICK</name>
<evidence type="ECO:0000259" key="8">
    <source>
        <dbReference type="PROSITE" id="PS50126"/>
    </source>
</evidence>
<keyword evidence="10" id="KW-1185">Reference proteome</keyword>
<reference evidence="9 10" key="1">
    <citation type="submission" date="2024-01" db="EMBL/GenBank/DDBJ databases">
        <authorList>
            <person name="Kunselman E."/>
        </authorList>
    </citation>
    <scope>NUCLEOTIDE SEQUENCE [LARGE SCALE GENOMIC DNA]</scope>
    <source>
        <strain evidence="9">2 abalone samples</strain>
    </source>
</reference>
<dbReference type="InterPro" id="IPR010214">
    <property type="entry name" value="Tscrpt_termin_fac_NusA_C_rpt"/>
</dbReference>
<dbReference type="SUPFAM" id="SSF47794">
    <property type="entry name" value="Rad51 N-terminal domain-like"/>
    <property type="match status" value="1"/>
</dbReference>
<evidence type="ECO:0000313" key="9">
    <source>
        <dbReference type="EMBL" id="CAK8163435.1"/>
    </source>
</evidence>
<dbReference type="InterPro" id="IPR012340">
    <property type="entry name" value="NA-bd_OB-fold"/>
</dbReference>
<comment type="caution">
    <text evidence="9">The sequence shown here is derived from an EMBL/GenBank/DDBJ whole genome shotgun (WGS) entry which is preliminary data.</text>
</comment>
<dbReference type="NCBIfam" id="TIGR01954">
    <property type="entry name" value="nusA_Cterm_rpt"/>
    <property type="match status" value="1"/>
</dbReference>
<dbReference type="InterPro" id="IPR036555">
    <property type="entry name" value="NusA_N_sf"/>
</dbReference>
<dbReference type="Gene3D" id="3.30.300.20">
    <property type="match status" value="2"/>
</dbReference>
<dbReference type="Gene3D" id="1.10.150.20">
    <property type="entry name" value="5' to 3' exonuclease, C-terminal subdomain"/>
    <property type="match status" value="2"/>
</dbReference>
<protein>
    <recommendedName>
        <fullName evidence="7">Transcription termination/antitermination protein NusA</fullName>
    </recommendedName>
</protein>
<evidence type="ECO:0000256" key="1">
    <source>
        <dbReference type="ARBA" id="ARBA00022472"/>
    </source>
</evidence>
<dbReference type="InterPro" id="IPR004087">
    <property type="entry name" value="KH_dom"/>
</dbReference>
<comment type="subcellular location">
    <subcellularLocation>
        <location evidence="7">Cytoplasm</location>
    </subcellularLocation>
</comment>
<dbReference type="InterPro" id="IPR010213">
    <property type="entry name" value="TF_NusA"/>
</dbReference>
<dbReference type="InterPro" id="IPR003029">
    <property type="entry name" value="S1_domain"/>
</dbReference>
<accession>A0ABP0EXH3</accession>
<keyword evidence="1 7" id="KW-0806">Transcription termination</keyword>
<dbReference type="CDD" id="cd04455">
    <property type="entry name" value="S1_NusA"/>
    <property type="match status" value="1"/>
</dbReference>